<keyword evidence="4 6" id="KW-1133">Transmembrane helix</keyword>
<gene>
    <name evidence="8" type="ORF">SEUCBS140593_005648</name>
</gene>
<feature type="transmembrane region" description="Helical" evidence="6">
    <location>
        <begin position="443"/>
        <end position="466"/>
    </location>
</feature>
<feature type="transmembrane region" description="Helical" evidence="6">
    <location>
        <begin position="321"/>
        <end position="342"/>
    </location>
</feature>
<evidence type="ECO:0000313" key="8">
    <source>
        <dbReference type="EMBL" id="CAK7224673.1"/>
    </source>
</evidence>
<dbReference type="PANTHER" id="PTHR43791:SF16">
    <property type="entry name" value="TRANSPORTER, PUTATIVE (AFU_ORTHOLOGUE AFUA_3G01840)-RELATED"/>
    <property type="match status" value="1"/>
</dbReference>
<comment type="caution">
    <text evidence="8">The sequence shown here is derived from an EMBL/GenBank/DDBJ whole genome shotgun (WGS) entry which is preliminary data.</text>
</comment>
<dbReference type="PANTHER" id="PTHR43791">
    <property type="entry name" value="PERMEASE-RELATED"/>
    <property type="match status" value="1"/>
</dbReference>
<accession>A0ABP0BYL3</accession>
<evidence type="ECO:0000259" key="7">
    <source>
        <dbReference type="PROSITE" id="PS50850"/>
    </source>
</evidence>
<feature type="transmembrane region" description="Helical" evidence="6">
    <location>
        <begin position="56"/>
        <end position="80"/>
    </location>
</feature>
<reference evidence="8 9" key="1">
    <citation type="submission" date="2024-01" db="EMBL/GenBank/DDBJ databases">
        <authorList>
            <person name="Allen C."/>
            <person name="Tagirdzhanova G."/>
        </authorList>
    </citation>
    <scope>NUCLEOTIDE SEQUENCE [LARGE SCALE GENOMIC DNA]</scope>
</reference>
<name>A0ABP0BYL3_9PEZI</name>
<evidence type="ECO:0000256" key="6">
    <source>
        <dbReference type="SAM" id="Phobius"/>
    </source>
</evidence>
<dbReference type="PROSITE" id="PS50850">
    <property type="entry name" value="MFS"/>
    <property type="match status" value="1"/>
</dbReference>
<dbReference type="InterPro" id="IPR036259">
    <property type="entry name" value="MFS_trans_sf"/>
</dbReference>
<feature type="transmembrane region" description="Helical" evidence="6">
    <location>
        <begin position="216"/>
        <end position="234"/>
    </location>
</feature>
<evidence type="ECO:0000256" key="3">
    <source>
        <dbReference type="ARBA" id="ARBA00022692"/>
    </source>
</evidence>
<feature type="transmembrane region" description="Helical" evidence="6">
    <location>
        <begin position="412"/>
        <end position="431"/>
    </location>
</feature>
<evidence type="ECO:0000256" key="5">
    <source>
        <dbReference type="ARBA" id="ARBA00023136"/>
    </source>
</evidence>
<organism evidence="8 9">
    <name type="scientific">Sporothrix eucalyptigena</name>
    <dbReference type="NCBI Taxonomy" id="1812306"/>
    <lineage>
        <taxon>Eukaryota</taxon>
        <taxon>Fungi</taxon>
        <taxon>Dikarya</taxon>
        <taxon>Ascomycota</taxon>
        <taxon>Pezizomycotina</taxon>
        <taxon>Sordariomycetes</taxon>
        <taxon>Sordariomycetidae</taxon>
        <taxon>Ophiostomatales</taxon>
        <taxon>Ophiostomataceae</taxon>
        <taxon>Sporothrix</taxon>
    </lineage>
</organism>
<keyword evidence="3 6" id="KW-0812">Transmembrane</keyword>
<feature type="transmembrane region" description="Helical" evidence="6">
    <location>
        <begin position="349"/>
        <end position="368"/>
    </location>
</feature>
<comment type="subcellular location">
    <subcellularLocation>
        <location evidence="1">Membrane</location>
        <topology evidence="1">Multi-pass membrane protein</topology>
    </subcellularLocation>
</comment>
<feature type="transmembrane region" description="Helical" evidence="6">
    <location>
        <begin position="152"/>
        <end position="173"/>
    </location>
</feature>
<dbReference type="Pfam" id="PF07690">
    <property type="entry name" value="MFS_1"/>
    <property type="match status" value="1"/>
</dbReference>
<dbReference type="InterPro" id="IPR011701">
    <property type="entry name" value="MFS"/>
</dbReference>
<proteinExistence type="predicted"/>
<feature type="domain" description="Major facilitator superfamily (MFS) profile" evidence="7">
    <location>
        <begin position="56"/>
        <end position="472"/>
    </location>
</feature>
<evidence type="ECO:0000256" key="1">
    <source>
        <dbReference type="ARBA" id="ARBA00004141"/>
    </source>
</evidence>
<feature type="transmembrane region" description="Helical" evidence="6">
    <location>
        <begin position="380"/>
        <end position="400"/>
    </location>
</feature>
<sequence>MGTDIEAVGEADTKTSVMAPVEGIPSHAAGELGDMAVIQLTEEQNKRIRRKTDKTILVLLTWVYFLQVFDKAVLSTSALFGLQTDTHLVGNQYSLVSSISAIAQLAWQPFSAMLIVKVPPRILMPTLILGWGIAEASIAACKNFPSLLAARFFLGLFEAGCLPLFTYITALWYRRSEQPVRIAMWNSMNGLSTMAAAAISYGLGHIESNLLRPWQIIFLFAGLLTIVTAPIVYWKLDNDVSVARFLNEEERVLGVERLRVNQTGETNHTFKWHHVLEVTLEPKSWLWVAMIILPNMASGMTSAFGTLIIEGFGFNKFQTSLLNIPFGAMQFIMILVSCWAAAKAKIKSAIIIGFTIPAIAGTAMLYALPRDGSTQPALLVAYYLCAFLFAANPLILSWAIANTAGATKKSTMLSVVQAGVSAGALSGPLLFSSNQAPEYKPGIRAVLGIFIALIAAAVIQVANLLFLNRLKRKQRIAAGKPADIVDASMQTKVTTMDKIQEQQMHEVAELDLTDKQNDQFVYVY</sequence>
<keyword evidence="5 6" id="KW-0472">Membrane</keyword>
<dbReference type="InterPro" id="IPR020846">
    <property type="entry name" value="MFS_dom"/>
</dbReference>
<dbReference type="SUPFAM" id="SSF103473">
    <property type="entry name" value="MFS general substrate transporter"/>
    <property type="match status" value="1"/>
</dbReference>
<dbReference type="Gene3D" id="1.20.1250.20">
    <property type="entry name" value="MFS general substrate transporter like domains"/>
    <property type="match status" value="2"/>
</dbReference>
<evidence type="ECO:0000256" key="2">
    <source>
        <dbReference type="ARBA" id="ARBA00022448"/>
    </source>
</evidence>
<keyword evidence="9" id="KW-1185">Reference proteome</keyword>
<keyword evidence="2" id="KW-0813">Transport</keyword>
<dbReference type="EMBL" id="CAWUHD010000056">
    <property type="protein sequence ID" value="CAK7224673.1"/>
    <property type="molecule type" value="Genomic_DNA"/>
</dbReference>
<evidence type="ECO:0000313" key="9">
    <source>
        <dbReference type="Proteomes" id="UP001642482"/>
    </source>
</evidence>
<protein>
    <recommendedName>
        <fullName evidence="7">Major facilitator superfamily (MFS) profile domain-containing protein</fullName>
    </recommendedName>
</protein>
<feature type="transmembrane region" description="Helical" evidence="6">
    <location>
        <begin position="185"/>
        <end position="204"/>
    </location>
</feature>
<feature type="transmembrane region" description="Helical" evidence="6">
    <location>
        <begin position="285"/>
        <end position="309"/>
    </location>
</feature>
<dbReference type="Proteomes" id="UP001642482">
    <property type="component" value="Unassembled WGS sequence"/>
</dbReference>
<evidence type="ECO:0000256" key="4">
    <source>
        <dbReference type="ARBA" id="ARBA00022989"/>
    </source>
</evidence>